<evidence type="ECO:0000313" key="1">
    <source>
        <dbReference type="EMBL" id="KAL3879362.1"/>
    </source>
</evidence>
<dbReference type="AlphaFoldDB" id="A0ABD3WZG2"/>
<evidence type="ECO:0000313" key="2">
    <source>
        <dbReference type="Proteomes" id="UP001634394"/>
    </source>
</evidence>
<name>A0ABD3WZG2_SINWO</name>
<reference evidence="1 2" key="1">
    <citation type="submission" date="2024-11" db="EMBL/GenBank/DDBJ databases">
        <title>Chromosome-level genome assembly of the freshwater bivalve Anodonta woodiana.</title>
        <authorList>
            <person name="Chen X."/>
        </authorList>
    </citation>
    <scope>NUCLEOTIDE SEQUENCE [LARGE SCALE GENOMIC DNA]</scope>
    <source>
        <strain evidence="1">MN2024</strain>
        <tissue evidence="1">Gills</tissue>
    </source>
</reference>
<sequence length="301" mass="33328">MSYLAEERDNRLISSDDLLHYSDVAIPSESGMVDTTGYSTVWLTEVEDDNQGVQFIADHNGLRKMTDRGILIASVTHSEDSDLHSYPSIYSLAKASDGVEYGYNYIVDGMVTRHESHNIQPFHGKDKQRRVLEQCKTSSFVTPTIRKPPYMCPNEDTSTHGHSSRCIHFICLILSLSLSLSLSKPNDDKPSLYCITNPSYTIGRTDEMTLVSCDTAGYDFFIPAGGKVHIYKCVLNGNSSSQVPQGTQSLSTQIKKGPNVAFMNTTTIDNCATMGITDSPLCSTKYEMVNLSANFDQEQTL</sequence>
<dbReference type="EMBL" id="JBJQND010000004">
    <property type="protein sequence ID" value="KAL3879362.1"/>
    <property type="molecule type" value="Genomic_DNA"/>
</dbReference>
<gene>
    <name evidence="1" type="ORF">ACJMK2_031660</name>
</gene>
<proteinExistence type="predicted"/>
<accession>A0ABD3WZG2</accession>
<organism evidence="1 2">
    <name type="scientific">Sinanodonta woodiana</name>
    <name type="common">Chinese pond mussel</name>
    <name type="synonym">Anodonta woodiana</name>
    <dbReference type="NCBI Taxonomy" id="1069815"/>
    <lineage>
        <taxon>Eukaryota</taxon>
        <taxon>Metazoa</taxon>
        <taxon>Spiralia</taxon>
        <taxon>Lophotrochozoa</taxon>
        <taxon>Mollusca</taxon>
        <taxon>Bivalvia</taxon>
        <taxon>Autobranchia</taxon>
        <taxon>Heteroconchia</taxon>
        <taxon>Palaeoheterodonta</taxon>
        <taxon>Unionida</taxon>
        <taxon>Unionoidea</taxon>
        <taxon>Unionidae</taxon>
        <taxon>Unioninae</taxon>
        <taxon>Sinanodonta</taxon>
    </lineage>
</organism>
<keyword evidence="2" id="KW-1185">Reference proteome</keyword>
<protein>
    <submittedName>
        <fullName evidence="1">Uncharacterized protein</fullName>
    </submittedName>
</protein>
<dbReference type="Proteomes" id="UP001634394">
    <property type="component" value="Unassembled WGS sequence"/>
</dbReference>
<comment type="caution">
    <text evidence="1">The sequence shown here is derived from an EMBL/GenBank/DDBJ whole genome shotgun (WGS) entry which is preliminary data.</text>
</comment>